<dbReference type="Gene3D" id="1.10.8.270">
    <property type="entry name" value="putative rabgap domain of human tbc1 domain family member 14 like domains"/>
    <property type="match status" value="1"/>
</dbReference>
<dbReference type="KEGG" id="pti:PHATRDRAFT_12157"/>
<dbReference type="Gene3D" id="1.10.10.750">
    <property type="entry name" value="Ypt/Rab-GAP domain of gyp1p, domain 1"/>
    <property type="match status" value="1"/>
</dbReference>
<dbReference type="RefSeq" id="XP_002179648.1">
    <property type="nucleotide sequence ID" value="XM_002179612.1"/>
</dbReference>
<reference evidence="2 3" key="1">
    <citation type="journal article" date="2008" name="Nature">
        <title>The Phaeodactylum genome reveals the evolutionary history of diatom genomes.</title>
        <authorList>
            <person name="Bowler C."/>
            <person name="Allen A.E."/>
            <person name="Badger J.H."/>
            <person name="Grimwood J."/>
            <person name="Jabbari K."/>
            <person name="Kuo A."/>
            <person name="Maheswari U."/>
            <person name="Martens C."/>
            <person name="Maumus F."/>
            <person name="Otillar R.P."/>
            <person name="Rayko E."/>
            <person name="Salamov A."/>
            <person name="Vandepoele K."/>
            <person name="Beszteri B."/>
            <person name="Gruber A."/>
            <person name="Heijde M."/>
            <person name="Katinka M."/>
            <person name="Mock T."/>
            <person name="Valentin K."/>
            <person name="Verret F."/>
            <person name="Berges J.A."/>
            <person name="Brownlee C."/>
            <person name="Cadoret J.P."/>
            <person name="Chiovitti A."/>
            <person name="Choi C.J."/>
            <person name="Coesel S."/>
            <person name="De Martino A."/>
            <person name="Detter J.C."/>
            <person name="Durkin C."/>
            <person name="Falciatore A."/>
            <person name="Fournet J."/>
            <person name="Haruta M."/>
            <person name="Huysman M.J."/>
            <person name="Jenkins B.D."/>
            <person name="Jiroutova K."/>
            <person name="Jorgensen R.E."/>
            <person name="Joubert Y."/>
            <person name="Kaplan A."/>
            <person name="Kroger N."/>
            <person name="Kroth P.G."/>
            <person name="La Roche J."/>
            <person name="Lindquist E."/>
            <person name="Lommer M."/>
            <person name="Martin-Jezequel V."/>
            <person name="Lopez P.J."/>
            <person name="Lucas S."/>
            <person name="Mangogna M."/>
            <person name="McGinnis K."/>
            <person name="Medlin L.K."/>
            <person name="Montsant A."/>
            <person name="Oudot-Le Secq M.P."/>
            <person name="Napoli C."/>
            <person name="Obornik M."/>
            <person name="Parker M.S."/>
            <person name="Petit J.L."/>
            <person name="Porcel B.M."/>
            <person name="Poulsen N."/>
            <person name="Robison M."/>
            <person name="Rychlewski L."/>
            <person name="Rynearson T.A."/>
            <person name="Schmutz J."/>
            <person name="Shapiro H."/>
            <person name="Siaut M."/>
            <person name="Stanley M."/>
            <person name="Sussman M.R."/>
            <person name="Taylor A.R."/>
            <person name="Vardi A."/>
            <person name="von Dassow P."/>
            <person name="Vyverman W."/>
            <person name="Willis A."/>
            <person name="Wyrwicz L.S."/>
            <person name="Rokhsar D.S."/>
            <person name="Weissenbach J."/>
            <person name="Armbrust E.V."/>
            <person name="Green B.R."/>
            <person name="Van de Peer Y."/>
            <person name="Grigoriev I.V."/>
        </authorList>
    </citation>
    <scope>NUCLEOTIDE SEQUENCE [LARGE SCALE GENOMIC DNA]</scope>
    <source>
        <strain evidence="2 3">CCAP 1055/1</strain>
    </source>
</reference>
<dbReference type="InterPro" id="IPR000195">
    <property type="entry name" value="Rab-GAP-TBC_dom"/>
</dbReference>
<dbReference type="PROSITE" id="PS50086">
    <property type="entry name" value="TBC_RABGAP"/>
    <property type="match status" value="1"/>
</dbReference>
<dbReference type="FunCoup" id="B7FXZ5">
    <property type="interactions" value="395"/>
</dbReference>
<evidence type="ECO:0000259" key="1">
    <source>
        <dbReference type="PROSITE" id="PS50086"/>
    </source>
</evidence>
<feature type="non-terminal residue" evidence="2">
    <location>
        <position position="1"/>
    </location>
</feature>
<dbReference type="Pfam" id="PF00566">
    <property type="entry name" value="RabGAP-TBC"/>
    <property type="match status" value="1"/>
</dbReference>
<dbReference type="OrthoDB" id="26371at2759"/>
<dbReference type="STRING" id="556484.B7FXZ5"/>
<dbReference type="eggNOG" id="KOG1092">
    <property type="taxonomic scope" value="Eukaryota"/>
</dbReference>
<proteinExistence type="predicted"/>
<sequence>SYRDSQFDKVIHADVVSLATLRPLTWNGIPPPHRALAWKLLLGYVPTNASRRSHTLTRKRAEYREAIIQHYDIADQNTRTLQEQECLRQVLVDAPRTAPDIPLFRNDRIRRLLSRLLYVWAMRHPASSYVQGINDLATPLIVVFLADYYPLHTVLQGHVMNHVSDERLDDVEADVYGCLTNLLAGIQDHYTADQPGVQRMVMRVEELVRRIDVDLCKHLAAEGVQFLQFAFKWMNCLLLREFSLPCVVRLWDTYLSESNGFEDFHVYVCAALVCQFSASLQTMNFETLFAFLQELPTATWTDKEIEMLLSQAFVLGTLFGGSDAHLVQHG</sequence>
<evidence type="ECO:0000313" key="2">
    <source>
        <dbReference type="EMBL" id="EEC48634.1"/>
    </source>
</evidence>
<dbReference type="SMART" id="SM00164">
    <property type="entry name" value="TBC"/>
    <property type="match status" value="1"/>
</dbReference>
<dbReference type="Proteomes" id="UP000000759">
    <property type="component" value="Chromosome 7"/>
</dbReference>
<dbReference type="EMBL" id="CM000610">
    <property type="protein sequence ID" value="EEC48634.1"/>
    <property type="molecule type" value="Genomic_DNA"/>
</dbReference>
<gene>
    <name evidence="2" type="ORF">PHATRDRAFT_12157</name>
</gene>
<dbReference type="InterPro" id="IPR035969">
    <property type="entry name" value="Rab-GAP_TBC_sf"/>
</dbReference>
<reference evidence="3" key="2">
    <citation type="submission" date="2008-08" db="EMBL/GenBank/DDBJ databases">
        <authorList>
            <consortium name="Diatom Consortium"/>
            <person name="Grigoriev I."/>
            <person name="Grimwood J."/>
            <person name="Kuo A."/>
            <person name="Otillar R.P."/>
            <person name="Salamov A."/>
            <person name="Detter J.C."/>
            <person name="Lindquist E."/>
            <person name="Shapiro H."/>
            <person name="Lucas S."/>
            <person name="Glavina del Rio T."/>
            <person name="Pitluck S."/>
            <person name="Rokhsar D."/>
            <person name="Bowler C."/>
        </authorList>
    </citation>
    <scope>GENOME REANNOTATION</scope>
    <source>
        <strain evidence="3">CCAP 1055/1</strain>
    </source>
</reference>
<keyword evidence="3" id="KW-1185">Reference proteome</keyword>
<dbReference type="FunFam" id="1.10.472.80:FF:000001">
    <property type="entry name" value="TBC1 domain family member 22B"/>
    <property type="match status" value="1"/>
</dbReference>
<dbReference type="GO" id="GO:0005096">
    <property type="term" value="F:GTPase activator activity"/>
    <property type="evidence" value="ECO:0007669"/>
    <property type="project" value="TreeGrafter"/>
</dbReference>
<protein>
    <recommendedName>
        <fullName evidence="1">Rab-GAP TBC domain-containing protein</fullName>
    </recommendedName>
</protein>
<dbReference type="PANTHER" id="PTHR22957:SF26">
    <property type="entry name" value="LD44506P"/>
    <property type="match status" value="1"/>
</dbReference>
<dbReference type="PANTHER" id="PTHR22957">
    <property type="entry name" value="TBC1 DOMAIN FAMILY MEMBER GTPASE-ACTIVATING PROTEIN"/>
    <property type="match status" value="1"/>
</dbReference>
<dbReference type="SUPFAM" id="SSF47923">
    <property type="entry name" value="Ypt/Rab-GAP domain of gyp1p"/>
    <property type="match status" value="2"/>
</dbReference>
<dbReference type="PaxDb" id="2850-Phatr12157"/>
<accession>B7FXZ5</accession>
<dbReference type="Gene3D" id="1.10.472.80">
    <property type="entry name" value="Ypt/Rab-GAP domain of gyp1p, domain 3"/>
    <property type="match status" value="1"/>
</dbReference>
<name>B7FXZ5_PHATC</name>
<feature type="domain" description="Rab-GAP TBC" evidence="1">
    <location>
        <begin position="28"/>
        <end position="258"/>
    </location>
</feature>
<dbReference type="AlphaFoldDB" id="B7FXZ5"/>
<dbReference type="HOGENOM" id="CLU_018687_5_2_1"/>
<dbReference type="GeneID" id="7200723"/>
<dbReference type="InParanoid" id="B7FXZ5"/>
<evidence type="ECO:0000313" key="3">
    <source>
        <dbReference type="Proteomes" id="UP000000759"/>
    </source>
</evidence>
<organism evidence="2 3">
    <name type="scientific">Phaeodactylum tricornutum (strain CCAP 1055/1)</name>
    <dbReference type="NCBI Taxonomy" id="556484"/>
    <lineage>
        <taxon>Eukaryota</taxon>
        <taxon>Sar</taxon>
        <taxon>Stramenopiles</taxon>
        <taxon>Ochrophyta</taxon>
        <taxon>Bacillariophyta</taxon>
        <taxon>Bacillariophyceae</taxon>
        <taxon>Bacillariophycidae</taxon>
        <taxon>Naviculales</taxon>
        <taxon>Phaeodactylaceae</taxon>
        <taxon>Phaeodactylum</taxon>
    </lineage>
</organism>